<keyword evidence="1" id="KW-1133">Transmembrane helix</keyword>
<keyword evidence="3" id="KW-1185">Reference proteome</keyword>
<protein>
    <submittedName>
        <fullName evidence="2">Uncharacterized protein</fullName>
    </submittedName>
</protein>
<gene>
    <name evidence="2" type="ORF">BN983_03010</name>
</gene>
<feature type="transmembrane region" description="Helical" evidence="1">
    <location>
        <begin position="20"/>
        <end position="40"/>
    </location>
</feature>
<evidence type="ECO:0000256" key="1">
    <source>
        <dbReference type="SAM" id="Phobius"/>
    </source>
</evidence>
<proteinExistence type="predicted"/>
<organism evidence="2 3">
    <name type="scientific">Halobacillus karajensis</name>
    <dbReference type="NCBI Taxonomy" id="195088"/>
    <lineage>
        <taxon>Bacteria</taxon>
        <taxon>Bacillati</taxon>
        <taxon>Bacillota</taxon>
        <taxon>Bacilli</taxon>
        <taxon>Bacillales</taxon>
        <taxon>Bacillaceae</taxon>
        <taxon>Halobacillus</taxon>
    </lineage>
</organism>
<keyword evidence="1" id="KW-0472">Membrane</keyword>
<keyword evidence="1" id="KW-0812">Transmembrane</keyword>
<dbReference type="EMBL" id="CCDI010000004">
    <property type="protein sequence ID" value="CDQ24714.1"/>
    <property type="molecule type" value="Genomic_DNA"/>
</dbReference>
<reference evidence="2 3" key="2">
    <citation type="submission" date="2014-05" db="EMBL/GenBank/DDBJ databases">
        <title>Draft genome sequence of Halobacillus karajensis HK-03.</title>
        <authorList>
            <person name="Khelaifia S."/>
            <person name="Croce O."/>
            <person name="Lagier J.C."/>
            <person name="Raoult D."/>
        </authorList>
    </citation>
    <scope>NUCLEOTIDE SEQUENCE [LARGE SCALE GENOMIC DNA]</scope>
    <source>
        <strain evidence="2 3">HD-03</strain>
    </source>
</reference>
<dbReference type="Proteomes" id="UP000028868">
    <property type="component" value="Unassembled WGS sequence"/>
</dbReference>
<evidence type="ECO:0000313" key="2">
    <source>
        <dbReference type="EMBL" id="CDQ24714.1"/>
    </source>
</evidence>
<accession>A0A024P6R2</accession>
<dbReference type="AlphaFoldDB" id="A0A024P6R2"/>
<comment type="caution">
    <text evidence="2">The sequence shown here is derived from an EMBL/GenBank/DDBJ whole genome shotgun (WGS) entry which is preliminary data.</text>
</comment>
<name>A0A024P6R2_9BACI</name>
<evidence type="ECO:0000313" key="3">
    <source>
        <dbReference type="Proteomes" id="UP000028868"/>
    </source>
</evidence>
<reference evidence="3" key="1">
    <citation type="submission" date="2014-03" db="EMBL/GenBank/DDBJ databases">
        <authorList>
            <person name="Urmite Genomes U."/>
        </authorList>
    </citation>
    <scope>NUCLEOTIDE SEQUENCE [LARGE SCALE GENOMIC DNA]</scope>
    <source>
        <strain evidence="3">HD-03</strain>
    </source>
</reference>
<sequence length="45" mass="5256">MLIRNLYKVPPPSLEKNTHYNVITWGGVVAFTVPKLLFWFDSLHI</sequence>